<dbReference type="OrthoDB" id="5241536at2"/>
<keyword evidence="1" id="KW-0238">DNA-binding</keyword>
<dbReference type="Pfam" id="PF12625">
    <property type="entry name" value="Arabinose_bd"/>
    <property type="match status" value="1"/>
</dbReference>
<dbReference type="SMART" id="SM00342">
    <property type="entry name" value="HTH_ARAC"/>
    <property type="match status" value="1"/>
</dbReference>
<dbReference type="InterPro" id="IPR018060">
    <property type="entry name" value="HTH_AraC"/>
</dbReference>
<comment type="caution">
    <text evidence="4">The sequence shown here is derived from an EMBL/GenBank/DDBJ whole genome shotgun (WGS) entry which is preliminary data.</text>
</comment>
<evidence type="ECO:0000259" key="3">
    <source>
        <dbReference type="SMART" id="SM00342"/>
    </source>
</evidence>
<evidence type="ECO:0000256" key="1">
    <source>
        <dbReference type="ARBA" id="ARBA00023125"/>
    </source>
</evidence>
<dbReference type="Gene3D" id="1.10.10.60">
    <property type="entry name" value="Homeodomain-like"/>
    <property type="match status" value="1"/>
</dbReference>
<dbReference type="PANTHER" id="PTHR47894">
    <property type="entry name" value="HTH-TYPE TRANSCRIPTIONAL REGULATOR GADX"/>
    <property type="match status" value="1"/>
</dbReference>
<dbReference type="GO" id="GO:0000976">
    <property type="term" value="F:transcription cis-regulatory region binding"/>
    <property type="evidence" value="ECO:0007669"/>
    <property type="project" value="TreeGrafter"/>
</dbReference>
<dbReference type="AlphaFoldDB" id="A0A5R8PC59"/>
<name>A0A5R8PC59_9NOCA</name>
<proteinExistence type="predicted"/>
<feature type="region of interest" description="Disordered" evidence="2">
    <location>
        <begin position="1"/>
        <end position="20"/>
    </location>
</feature>
<feature type="domain" description="HTH araC/xylS-type" evidence="3">
    <location>
        <begin position="271"/>
        <end position="347"/>
    </location>
</feature>
<dbReference type="Pfam" id="PF12833">
    <property type="entry name" value="HTH_18"/>
    <property type="match status" value="1"/>
</dbReference>
<dbReference type="GO" id="GO:0003700">
    <property type="term" value="F:DNA-binding transcription factor activity"/>
    <property type="evidence" value="ECO:0007669"/>
    <property type="project" value="InterPro"/>
</dbReference>
<dbReference type="GO" id="GO:0005829">
    <property type="term" value="C:cytosol"/>
    <property type="evidence" value="ECO:0007669"/>
    <property type="project" value="TreeGrafter"/>
</dbReference>
<evidence type="ECO:0000256" key="2">
    <source>
        <dbReference type="SAM" id="MobiDB-lite"/>
    </source>
</evidence>
<evidence type="ECO:0000313" key="5">
    <source>
        <dbReference type="Proteomes" id="UP000308349"/>
    </source>
</evidence>
<sequence>MNMPETGHNTSRGLPPQPPSGTVSTAIMRLLVAAVRDAGLTGSGRAIVPGTSAEALRDDRNRVATASATLLWEYLVQASGRGRAGLELASRAVPGELGVWDQLLTAGLTVFDGLRDAATYLAVLADADRESLEVRVDGDLVVVRHRSRDLEPELAGAVGEFAAGVLTRRVVEAAGRTVVPVRVGFAHRAPRGAAYREVADLLGTTRIDYEQPDNAITFFAADALAPVAHPRPGLPQILRSHADLLLGGAQVVGDWRALLRATIAASLPAGPPRLTEVAARLHISPRTLQRRLDEAGTSWRAEVDLVRAEQARLMERALPQRAVAARLGYRDERSLRRAQLRWASSFAGPAVSCRF</sequence>
<gene>
    <name evidence="4" type="ORF">FEK35_16890</name>
</gene>
<evidence type="ECO:0000313" key="4">
    <source>
        <dbReference type="EMBL" id="TLG08849.1"/>
    </source>
</evidence>
<dbReference type="InterPro" id="IPR032687">
    <property type="entry name" value="AraC-type_N"/>
</dbReference>
<reference evidence="4 5" key="1">
    <citation type="submission" date="2019-05" db="EMBL/GenBank/DDBJ databases">
        <title>Genomes sequences of two Nocardia cyriacigeorgica environmental isolates, type strains Nocardia asteroides ATCC 19247 and Nocardia cyriacigeorgica DSM 44484.</title>
        <authorList>
            <person name="Vautrin F."/>
            <person name="Bergeron E."/>
            <person name="Dubost A."/>
            <person name="Abrouk D."/>
            <person name="Rodriguez Nava V."/>
            <person name="Pujic P."/>
        </authorList>
    </citation>
    <scope>NUCLEOTIDE SEQUENCE [LARGE SCALE GENOMIC DNA]</scope>
    <source>
        <strain evidence="4 5">EML 1456</strain>
    </source>
</reference>
<dbReference type="Proteomes" id="UP000308349">
    <property type="component" value="Unassembled WGS sequence"/>
</dbReference>
<dbReference type="EMBL" id="VBUU01000016">
    <property type="protein sequence ID" value="TLG08849.1"/>
    <property type="molecule type" value="Genomic_DNA"/>
</dbReference>
<accession>A0A5R8PC59</accession>
<dbReference type="PANTHER" id="PTHR47894:SF1">
    <property type="entry name" value="HTH-TYPE TRANSCRIPTIONAL REGULATOR VQSM"/>
    <property type="match status" value="1"/>
</dbReference>
<protein>
    <submittedName>
        <fullName evidence="4">AraC family transcriptional regulator</fullName>
    </submittedName>
</protein>
<organism evidence="4 5">
    <name type="scientific">Nocardia cyriacigeorgica</name>
    <dbReference type="NCBI Taxonomy" id="135487"/>
    <lineage>
        <taxon>Bacteria</taxon>
        <taxon>Bacillati</taxon>
        <taxon>Actinomycetota</taxon>
        <taxon>Actinomycetes</taxon>
        <taxon>Mycobacteriales</taxon>
        <taxon>Nocardiaceae</taxon>
        <taxon>Nocardia</taxon>
    </lineage>
</organism>